<sequence>MKVTNILHEIAEVVLIEAEKNNFPPTIKEALKLGNLLAYTNLINIYTLIDARVFTSTNIDCNGQPYISGIESITIGNFKIYDNGELQKDQFEAALEMFNGCEI</sequence>
<name>A0A8S5S5U0_9CAUD</name>
<organism evidence="1">
    <name type="scientific">Myoviridae sp. cthAo37</name>
    <dbReference type="NCBI Taxonomy" id="2827701"/>
    <lineage>
        <taxon>Viruses</taxon>
        <taxon>Duplodnaviria</taxon>
        <taxon>Heunggongvirae</taxon>
        <taxon>Uroviricota</taxon>
        <taxon>Caudoviricetes</taxon>
    </lineage>
</organism>
<protein>
    <submittedName>
        <fullName evidence="1">Uncharacterized protein</fullName>
    </submittedName>
</protein>
<accession>A0A8S5S5U0</accession>
<dbReference type="EMBL" id="BK032529">
    <property type="protein sequence ID" value="DAF46031.1"/>
    <property type="molecule type" value="Genomic_DNA"/>
</dbReference>
<proteinExistence type="predicted"/>
<evidence type="ECO:0000313" key="1">
    <source>
        <dbReference type="EMBL" id="DAF46031.1"/>
    </source>
</evidence>
<reference evidence="1" key="1">
    <citation type="journal article" date="2021" name="Proc. Natl. Acad. Sci. U.S.A.">
        <title>A Catalog of Tens of Thousands of Viruses from Human Metagenomes Reveals Hidden Associations with Chronic Diseases.</title>
        <authorList>
            <person name="Tisza M.J."/>
            <person name="Buck C.B."/>
        </authorList>
    </citation>
    <scope>NUCLEOTIDE SEQUENCE</scope>
    <source>
        <strain evidence="1">CthAo37</strain>
    </source>
</reference>